<gene>
    <name evidence="3" type="ORF">V9T40_002016</name>
</gene>
<feature type="domain" description="Rho-GAP" evidence="2">
    <location>
        <begin position="189"/>
        <end position="376"/>
    </location>
</feature>
<dbReference type="Gene3D" id="2.30.29.30">
    <property type="entry name" value="Pleckstrin-homology domain (PH domain)/Phosphotyrosine-binding domain (PTB)"/>
    <property type="match status" value="1"/>
</dbReference>
<accession>A0AAN9Y566</accession>
<comment type="caution">
    <text evidence="3">The sequence shown here is derived from an EMBL/GenBank/DDBJ whole genome shotgun (WGS) entry which is preliminary data.</text>
</comment>
<dbReference type="PROSITE" id="PS50238">
    <property type="entry name" value="RHOGAP"/>
    <property type="match status" value="1"/>
</dbReference>
<dbReference type="InterPro" id="IPR029071">
    <property type="entry name" value="Ubiquitin-like_domsf"/>
</dbReference>
<dbReference type="Proteomes" id="UP001367676">
    <property type="component" value="Unassembled WGS sequence"/>
</dbReference>
<protein>
    <recommendedName>
        <fullName evidence="2">Rho-GAP domain-containing protein</fullName>
    </recommendedName>
</protein>
<dbReference type="InterPro" id="IPR052227">
    <property type="entry name" value="Arf-Rho-GAP_ANK-PH_domain"/>
</dbReference>
<keyword evidence="1" id="KW-0343">GTPase activation</keyword>
<dbReference type="GO" id="GO:0005096">
    <property type="term" value="F:GTPase activator activity"/>
    <property type="evidence" value="ECO:0007669"/>
    <property type="project" value="UniProtKB-KW"/>
</dbReference>
<dbReference type="GO" id="GO:0005737">
    <property type="term" value="C:cytoplasm"/>
    <property type="evidence" value="ECO:0007669"/>
    <property type="project" value="TreeGrafter"/>
</dbReference>
<dbReference type="InterPro" id="IPR000198">
    <property type="entry name" value="RhoGAP_dom"/>
</dbReference>
<dbReference type="AlphaFoldDB" id="A0AAN9Y566"/>
<dbReference type="GO" id="GO:0007165">
    <property type="term" value="P:signal transduction"/>
    <property type="evidence" value="ECO:0007669"/>
    <property type="project" value="InterPro"/>
</dbReference>
<evidence type="ECO:0000259" key="2">
    <source>
        <dbReference type="PROSITE" id="PS50238"/>
    </source>
</evidence>
<evidence type="ECO:0000313" key="3">
    <source>
        <dbReference type="EMBL" id="KAK7590403.1"/>
    </source>
</evidence>
<evidence type="ECO:0000256" key="1">
    <source>
        <dbReference type="ARBA" id="ARBA00022468"/>
    </source>
</evidence>
<reference evidence="3 4" key="1">
    <citation type="submission" date="2024-03" db="EMBL/GenBank/DDBJ databases">
        <title>Adaptation during the transition from Ophiocordyceps entomopathogen to insect associate is accompanied by gene loss and intensified selection.</title>
        <authorList>
            <person name="Ward C.M."/>
            <person name="Onetto C.A."/>
            <person name="Borneman A.R."/>
        </authorList>
    </citation>
    <scope>NUCLEOTIDE SEQUENCE [LARGE SCALE GENOMIC DNA]</scope>
    <source>
        <strain evidence="3">AWRI1</strain>
        <tissue evidence="3">Single Adult Female</tissue>
    </source>
</reference>
<organism evidence="3 4">
    <name type="scientific">Parthenolecanium corni</name>
    <dbReference type="NCBI Taxonomy" id="536013"/>
    <lineage>
        <taxon>Eukaryota</taxon>
        <taxon>Metazoa</taxon>
        <taxon>Ecdysozoa</taxon>
        <taxon>Arthropoda</taxon>
        <taxon>Hexapoda</taxon>
        <taxon>Insecta</taxon>
        <taxon>Pterygota</taxon>
        <taxon>Neoptera</taxon>
        <taxon>Paraneoptera</taxon>
        <taxon>Hemiptera</taxon>
        <taxon>Sternorrhyncha</taxon>
        <taxon>Coccoidea</taxon>
        <taxon>Coccidae</taxon>
        <taxon>Parthenolecanium</taxon>
    </lineage>
</organism>
<dbReference type="GO" id="GO:0048699">
    <property type="term" value="P:generation of neurons"/>
    <property type="evidence" value="ECO:0007669"/>
    <property type="project" value="UniProtKB-ARBA"/>
</dbReference>
<sequence length="637" mass="74411">MMREFPSTPSILRVGHLFEHFFLPLFTNKTDSEEGNDGEDLHCFEINVSTRVQKYVFATLCASERCVWMQKLFQNLTLSFPAQLSADYTRAGWCFLKECINGTWTSCWLLLQKRTLFYTRGNELVEIDLRKARSVGMQETDDAVLSDRASKQVIVLDKVSRCLHLIMGKVNETVEWQRVLRAAAVNNSRNLADQQLTKDDIPVIVDKCINFVYAHGSMSEGIYRRSGSNSSVTKLLSAFRQDSWSVQLSRQDYTEYDVASVLKRFFRDLPEPLFTLQLHKHFCNAPAIDCSEDDKLSLYRSILEQLKPINYVTVRKLIGHLYSIQQQEEKNLMTVENLASIWGPTLMHSETNESNLWLNQECKALSDLISLFPKLFLVDKKELERENKIREVLEKHHNSYSTKPQKPTWSGDLRVWIYLMSKESGNYENITINPTKTCESVCQELASRVNMQPHLLCLEEVICNESLRRPLHYKERLFDCVLRWSYWDEVDRKNNYLLLTPNNIVREILPLAKFPLTVYNELFYADRKMKSFKNHYFEFSGGTLCFYKDKKSSVKLKEWNIDDIIWYLGFESKRNPCCRWSVTFIDKNEKQNRTKETPFFGYTIAGTNKEEKLKWMAALCVGQYPDLDLLMPVSLLT</sequence>
<dbReference type="Gene3D" id="1.10.555.10">
    <property type="entry name" value="Rho GTPase activation protein"/>
    <property type="match status" value="1"/>
</dbReference>
<dbReference type="PANTHER" id="PTHR45899:SF2">
    <property type="entry name" value="RHO GTPASE ACTIVATING PROTEIN AT 15B, ISOFORM C"/>
    <property type="match status" value="1"/>
</dbReference>
<dbReference type="SMART" id="SM00324">
    <property type="entry name" value="RhoGAP"/>
    <property type="match status" value="1"/>
</dbReference>
<dbReference type="GO" id="GO:0005547">
    <property type="term" value="F:phosphatidylinositol-3,4,5-trisphosphate binding"/>
    <property type="evidence" value="ECO:0007669"/>
    <property type="project" value="TreeGrafter"/>
</dbReference>
<keyword evidence="4" id="KW-1185">Reference proteome</keyword>
<dbReference type="GO" id="GO:0071944">
    <property type="term" value="C:cell periphery"/>
    <property type="evidence" value="ECO:0007669"/>
    <property type="project" value="UniProtKB-ARBA"/>
</dbReference>
<dbReference type="SUPFAM" id="SSF54236">
    <property type="entry name" value="Ubiquitin-like"/>
    <property type="match status" value="1"/>
</dbReference>
<dbReference type="InterPro" id="IPR001849">
    <property type="entry name" value="PH_domain"/>
</dbReference>
<dbReference type="Pfam" id="PF00788">
    <property type="entry name" value="RA"/>
    <property type="match status" value="1"/>
</dbReference>
<dbReference type="EMBL" id="JBBCAQ010000022">
    <property type="protein sequence ID" value="KAK7590403.1"/>
    <property type="molecule type" value="Genomic_DNA"/>
</dbReference>
<dbReference type="Pfam" id="PF00620">
    <property type="entry name" value="RhoGAP"/>
    <property type="match status" value="1"/>
</dbReference>
<dbReference type="Gene3D" id="3.10.20.90">
    <property type="entry name" value="Phosphatidylinositol 3-kinase Catalytic Subunit, Chain A, domain 1"/>
    <property type="match status" value="1"/>
</dbReference>
<proteinExistence type="predicted"/>
<dbReference type="CDD" id="cd17113">
    <property type="entry name" value="RA_ARAPs"/>
    <property type="match status" value="1"/>
</dbReference>
<name>A0AAN9Y566_9HEMI</name>
<dbReference type="SUPFAM" id="SSF48350">
    <property type="entry name" value="GTPase activation domain, GAP"/>
    <property type="match status" value="1"/>
</dbReference>
<dbReference type="InterPro" id="IPR011993">
    <property type="entry name" value="PH-like_dom_sf"/>
</dbReference>
<evidence type="ECO:0000313" key="4">
    <source>
        <dbReference type="Proteomes" id="UP001367676"/>
    </source>
</evidence>
<dbReference type="SMART" id="SM00233">
    <property type="entry name" value="PH"/>
    <property type="match status" value="2"/>
</dbReference>
<dbReference type="InterPro" id="IPR000159">
    <property type="entry name" value="RA_dom"/>
</dbReference>
<dbReference type="PANTHER" id="PTHR45899">
    <property type="entry name" value="RHO GTPASE ACTIVATING PROTEIN AT 15B, ISOFORM C"/>
    <property type="match status" value="1"/>
</dbReference>
<dbReference type="InterPro" id="IPR008936">
    <property type="entry name" value="Rho_GTPase_activation_prot"/>
</dbReference>
<dbReference type="SUPFAM" id="SSF50729">
    <property type="entry name" value="PH domain-like"/>
    <property type="match status" value="2"/>
</dbReference>